<evidence type="ECO:0000256" key="1">
    <source>
        <dbReference type="SAM" id="SignalP"/>
    </source>
</evidence>
<organism evidence="3 4">
    <name type="scientific">Rugamonas aquatica</name>
    <dbReference type="NCBI Taxonomy" id="2743357"/>
    <lineage>
        <taxon>Bacteria</taxon>
        <taxon>Pseudomonadati</taxon>
        <taxon>Pseudomonadota</taxon>
        <taxon>Betaproteobacteria</taxon>
        <taxon>Burkholderiales</taxon>
        <taxon>Oxalobacteraceae</taxon>
        <taxon>Telluria group</taxon>
        <taxon>Rugamonas</taxon>
    </lineage>
</organism>
<sequence>MGYLLRRLFFTIALCASVHAAAHPTDGDTAKYVTTRLAVTGAVEHALNLNVADLRQLPAQKLGELPLVRQGGAKAGQLENLKGVRLRDLLEQAVVVSRDHNDVKKMVVIATASDGYKVVFSWSELFNSPVGEGVLVYFEKDGQPLGDDEGRIAMVSSKDIRSGPRHVKWLQSIEVKKIAE</sequence>
<keyword evidence="4" id="KW-1185">Reference proteome</keyword>
<dbReference type="Pfam" id="PF00174">
    <property type="entry name" value="Oxidored_molyb"/>
    <property type="match status" value="1"/>
</dbReference>
<name>A0A6A7NAX1_9BURK</name>
<evidence type="ECO:0000313" key="4">
    <source>
        <dbReference type="Proteomes" id="UP000440498"/>
    </source>
</evidence>
<dbReference type="AlphaFoldDB" id="A0A6A7NAX1"/>
<accession>A0A6A7NAX1</accession>
<feature type="signal peptide" evidence="1">
    <location>
        <begin position="1"/>
        <end position="20"/>
    </location>
</feature>
<comment type="caution">
    <text evidence="3">The sequence shown here is derived from an EMBL/GenBank/DDBJ whole genome shotgun (WGS) entry which is preliminary data.</text>
</comment>
<reference evidence="3 4" key="1">
    <citation type="submission" date="2019-10" db="EMBL/GenBank/DDBJ databases">
        <title>Two novel species isolated from a subtropical stream in China.</title>
        <authorList>
            <person name="Lu H."/>
        </authorList>
    </citation>
    <scope>NUCLEOTIDE SEQUENCE [LARGE SCALE GENOMIC DNA]</scope>
    <source>
        <strain evidence="3 4">FT29W</strain>
    </source>
</reference>
<dbReference type="Gene3D" id="3.90.420.10">
    <property type="entry name" value="Oxidoreductase, molybdopterin-binding domain"/>
    <property type="match status" value="1"/>
</dbReference>
<proteinExistence type="predicted"/>
<dbReference type="InterPro" id="IPR000572">
    <property type="entry name" value="OxRdtase_Mopterin-bd_dom"/>
</dbReference>
<feature type="domain" description="Oxidoreductase molybdopterin-binding" evidence="2">
    <location>
        <begin position="34"/>
        <end position="177"/>
    </location>
</feature>
<dbReference type="EMBL" id="WHUG01000018">
    <property type="protein sequence ID" value="MQA42216.1"/>
    <property type="molecule type" value="Genomic_DNA"/>
</dbReference>
<dbReference type="RefSeq" id="WP_152841335.1">
    <property type="nucleotide sequence ID" value="NZ_WHUG01000018.1"/>
</dbReference>
<feature type="chain" id="PRO_5025487145" evidence="1">
    <location>
        <begin position="21"/>
        <end position="180"/>
    </location>
</feature>
<keyword evidence="1" id="KW-0732">Signal</keyword>
<dbReference type="InterPro" id="IPR036374">
    <property type="entry name" value="OxRdtase_Mopterin-bd_sf"/>
</dbReference>
<protein>
    <submittedName>
        <fullName evidence="3">Molybdopterin-dependent oxidoreductase</fullName>
    </submittedName>
</protein>
<evidence type="ECO:0000259" key="2">
    <source>
        <dbReference type="Pfam" id="PF00174"/>
    </source>
</evidence>
<dbReference type="SUPFAM" id="SSF56524">
    <property type="entry name" value="Oxidoreductase molybdopterin-binding domain"/>
    <property type="match status" value="1"/>
</dbReference>
<gene>
    <name evidence="3" type="ORF">GEV02_29175</name>
</gene>
<dbReference type="Proteomes" id="UP000440498">
    <property type="component" value="Unassembled WGS sequence"/>
</dbReference>
<evidence type="ECO:0000313" key="3">
    <source>
        <dbReference type="EMBL" id="MQA42216.1"/>
    </source>
</evidence>